<accession>A0ABS6BM22</accession>
<evidence type="ECO:0000313" key="8">
    <source>
        <dbReference type="Proteomes" id="UP000776276"/>
    </source>
</evidence>
<comment type="subcellular location">
    <subcellularLocation>
        <location evidence="1">Cell membrane</location>
        <topology evidence="1">Multi-pass membrane protein</topology>
    </subcellularLocation>
</comment>
<keyword evidence="5 6" id="KW-0472">Membrane</keyword>
<feature type="transmembrane region" description="Helical" evidence="6">
    <location>
        <begin position="82"/>
        <end position="99"/>
    </location>
</feature>
<evidence type="ECO:0000256" key="1">
    <source>
        <dbReference type="ARBA" id="ARBA00004651"/>
    </source>
</evidence>
<feature type="transmembrane region" description="Helical" evidence="6">
    <location>
        <begin position="106"/>
        <end position="122"/>
    </location>
</feature>
<feature type="transmembrane region" description="Helical" evidence="6">
    <location>
        <begin position="166"/>
        <end position="191"/>
    </location>
</feature>
<keyword evidence="3 6" id="KW-0812">Transmembrane</keyword>
<dbReference type="Proteomes" id="UP000776276">
    <property type="component" value="Unassembled WGS sequence"/>
</dbReference>
<comment type="caution">
    <text evidence="7">The sequence shown here is derived from an EMBL/GenBank/DDBJ whole genome shotgun (WGS) entry which is preliminary data.</text>
</comment>
<organism evidence="7 8">
    <name type="scientific">Sphingomonas quercus</name>
    <dbReference type="NCBI Taxonomy" id="2842451"/>
    <lineage>
        <taxon>Bacteria</taxon>
        <taxon>Pseudomonadati</taxon>
        <taxon>Pseudomonadota</taxon>
        <taxon>Alphaproteobacteria</taxon>
        <taxon>Sphingomonadales</taxon>
        <taxon>Sphingomonadaceae</taxon>
        <taxon>Sphingomonas</taxon>
    </lineage>
</organism>
<name>A0ABS6BM22_9SPHN</name>
<keyword evidence="2" id="KW-1003">Cell membrane</keyword>
<protein>
    <submittedName>
        <fullName evidence="7">Cytochrome c oxidase assembly protein</fullName>
    </submittedName>
</protein>
<feature type="transmembrane region" description="Helical" evidence="6">
    <location>
        <begin position="28"/>
        <end position="46"/>
    </location>
</feature>
<feature type="transmembrane region" description="Helical" evidence="6">
    <location>
        <begin position="134"/>
        <end position="154"/>
    </location>
</feature>
<evidence type="ECO:0000256" key="5">
    <source>
        <dbReference type="ARBA" id="ARBA00023136"/>
    </source>
</evidence>
<keyword evidence="4 6" id="KW-1133">Transmembrane helix</keyword>
<evidence type="ECO:0000313" key="7">
    <source>
        <dbReference type="EMBL" id="MBU3079353.1"/>
    </source>
</evidence>
<dbReference type="InterPro" id="IPR019108">
    <property type="entry name" value="Caa3_assmbl_CtaG-rel"/>
</dbReference>
<proteinExistence type="predicted"/>
<dbReference type="Pfam" id="PF09678">
    <property type="entry name" value="Caa3_CtaG"/>
    <property type="match status" value="2"/>
</dbReference>
<sequence length="241" mass="25756">MSAETVLPYCGAPPAVGTLAERWNLDPMLLAALAILALVALLRAPAGRRPLAAAGWTVAALALMSPLCALSVSLFAARVSQHMLLAVIAAPLIAAAMPAPRSDHGLWPATFAFFVALWFWHMPVPYDATFHSTVIYWAMHISLFGTAICLWRALLGHRPHHGLRALAAGTVTALQMSLLGAVLTFASYPMFPWHFATTAEWGLTPLADQQLGGVVMWVPGCLLLLWAGLRSTRGLASAMKA</sequence>
<evidence type="ECO:0000256" key="2">
    <source>
        <dbReference type="ARBA" id="ARBA00022475"/>
    </source>
</evidence>
<evidence type="ECO:0000256" key="6">
    <source>
        <dbReference type="SAM" id="Phobius"/>
    </source>
</evidence>
<reference evidence="7 8" key="1">
    <citation type="submission" date="2021-06" db="EMBL/GenBank/DDBJ databases">
        <title>Sphingomonas sp. XMGL2, whole genome shotgun sequencing project.</title>
        <authorList>
            <person name="Zhao G."/>
            <person name="Shen L."/>
        </authorList>
    </citation>
    <scope>NUCLEOTIDE SEQUENCE [LARGE SCALE GENOMIC DNA]</scope>
    <source>
        <strain evidence="7 8">XMGL2</strain>
    </source>
</reference>
<gene>
    <name evidence="7" type="ORF">KOF26_15960</name>
</gene>
<keyword evidence="8" id="KW-1185">Reference proteome</keyword>
<feature type="transmembrane region" description="Helical" evidence="6">
    <location>
        <begin position="211"/>
        <end position="229"/>
    </location>
</feature>
<feature type="transmembrane region" description="Helical" evidence="6">
    <location>
        <begin position="53"/>
        <end position="76"/>
    </location>
</feature>
<dbReference type="EMBL" id="JAHKRT010000009">
    <property type="protein sequence ID" value="MBU3079353.1"/>
    <property type="molecule type" value="Genomic_DNA"/>
</dbReference>
<evidence type="ECO:0000256" key="3">
    <source>
        <dbReference type="ARBA" id="ARBA00022692"/>
    </source>
</evidence>
<evidence type="ECO:0000256" key="4">
    <source>
        <dbReference type="ARBA" id="ARBA00022989"/>
    </source>
</evidence>
<dbReference type="RefSeq" id="WP_216327362.1">
    <property type="nucleotide sequence ID" value="NZ_JAHKRT010000009.1"/>
</dbReference>